<proteinExistence type="predicted"/>
<dbReference type="InterPro" id="IPR004841">
    <property type="entry name" value="AA-permease/SLC12A_dom"/>
</dbReference>
<name>A0A9N9Z070_9HYPO</name>
<dbReference type="GO" id="GO:0016020">
    <property type="term" value="C:membrane"/>
    <property type="evidence" value="ECO:0007669"/>
    <property type="project" value="UniProtKB-SubCell"/>
</dbReference>
<keyword evidence="10" id="KW-1185">Reference proteome</keyword>
<feature type="transmembrane region" description="Helical" evidence="7">
    <location>
        <begin position="414"/>
        <end position="435"/>
    </location>
</feature>
<evidence type="ECO:0000313" key="10">
    <source>
        <dbReference type="Proteomes" id="UP000775872"/>
    </source>
</evidence>
<evidence type="ECO:0000259" key="8">
    <source>
        <dbReference type="Pfam" id="PF00324"/>
    </source>
</evidence>
<dbReference type="PANTHER" id="PTHR43341">
    <property type="entry name" value="AMINO ACID PERMEASE"/>
    <property type="match status" value="1"/>
</dbReference>
<comment type="caution">
    <text evidence="9">The sequence shown here is derived from an EMBL/GenBank/DDBJ whole genome shotgun (WGS) entry which is preliminary data.</text>
</comment>
<evidence type="ECO:0000256" key="2">
    <source>
        <dbReference type="ARBA" id="ARBA00022448"/>
    </source>
</evidence>
<dbReference type="InterPro" id="IPR050524">
    <property type="entry name" value="APC_YAT"/>
</dbReference>
<dbReference type="PANTHER" id="PTHR43341:SF38">
    <property type="entry name" value="PROLINE TRANSPORTER (EUROFUNG)"/>
    <property type="match status" value="1"/>
</dbReference>
<evidence type="ECO:0000256" key="1">
    <source>
        <dbReference type="ARBA" id="ARBA00004141"/>
    </source>
</evidence>
<evidence type="ECO:0000256" key="4">
    <source>
        <dbReference type="ARBA" id="ARBA00022989"/>
    </source>
</evidence>
<dbReference type="Gene3D" id="1.20.1740.10">
    <property type="entry name" value="Amino acid/polyamine transporter I"/>
    <property type="match status" value="1"/>
</dbReference>
<dbReference type="Pfam" id="PF00324">
    <property type="entry name" value="AA_permease"/>
    <property type="match status" value="1"/>
</dbReference>
<reference evidence="9" key="1">
    <citation type="submission" date="2021-10" db="EMBL/GenBank/DDBJ databases">
        <authorList>
            <person name="Piombo E."/>
        </authorList>
    </citation>
    <scope>NUCLEOTIDE SEQUENCE</scope>
</reference>
<evidence type="ECO:0000256" key="6">
    <source>
        <dbReference type="SAM" id="MobiDB-lite"/>
    </source>
</evidence>
<accession>A0A9N9Z070</accession>
<dbReference type="GO" id="GO:0015171">
    <property type="term" value="F:amino acid transmembrane transporter activity"/>
    <property type="evidence" value="ECO:0007669"/>
    <property type="project" value="TreeGrafter"/>
</dbReference>
<protein>
    <recommendedName>
        <fullName evidence="8">Amino acid permease/ SLC12A domain-containing protein</fullName>
    </recommendedName>
</protein>
<evidence type="ECO:0000256" key="3">
    <source>
        <dbReference type="ARBA" id="ARBA00022692"/>
    </source>
</evidence>
<dbReference type="AlphaFoldDB" id="A0A9N9Z070"/>
<organism evidence="9 10">
    <name type="scientific">Clonostachys solani</name>
    <dbReference type="NCBI Taxonomy" id="160281"/>
    <lineage>
        <taxon>Eukaryota</taxon>
        <taxon>Fungi</taxon>
        <taxon>Dikarya</taxon>
        <taxon>Ascomycota</taxon>
        <taxon>Pezizomycotina</taxon>
        <taxon>Sordariomycetes</taxon>
        <taxon>Hypocreomycetidae</taxon>
        <taxon>Hypocreales</taxon>
        <taxon>Bionectriaceae</taxon>
        <taxon>Clonostachys</taxon>
    </lineage>
</organism>
<feature type="transmembrane region" description="Helical" evidence="7">
    <location>
        <begin position="244"/>
        <end position="266"/>
    </location>
</feature>
<evidence type="ECO:0000313" key="9">
    <source>
        <dbReference type="EMBL" id="CAH0046665.1"/>
    </source>
</evidence>
<feature type="transmembrane region" description="Helical" evidence="7">
    <location>
        <begin position="384"/>
        <end position="402"/>
    </location>
</feature>
<evidence type="ECO:0000256" key="7">
    <source>
        <dbReference type="SAM" id="Phobius"/>
    </source>
</evidence>
<keyword evidence="3 7" id="KW-0812">Transmembrane</keyword>
<feature type="domain" description="Amino acid permease/ SLC12A" evidence="8">
    <location>
        <begin position="54"/>
        <end position="517"/>
    </location>
</feature>
<feature type="transmembrane region" description="Helical" evidence="7">
    <location>
        <begin position="57"/>
        <end position="77"/>
    </location>
</feature>
<feature type="transmembrane region" description="Helical" evidence="7">
    <location>
        <begin position="166"/>
        <end position="186"/>
    </location>
</feature>
<keyword evidence="2" id="KW-0813">Transport</keyword>
<evidence type="ECO:0000256" key="5">
    <source>
        <dbReference type="ARBA" id="ARBA00023136"/>
    </source>
</evidence>
<feature type="transmembrane region" description="Helical" evidence="7">
    <location>
        <begin position="287"/>
        <end position="305"/>
    </location>
</feature>
<dbReference type="Proteomes" id="UP000775872">
    <property type="component" value="Unassembled WGS sequence"/>
</dbReference>
<gene>
    <name evidence="9" type="ORF">CSOL1703_00012900</name>
</gene>
<feature type="transmembrane region" description="Helical" evidence="7">
    <location>
        <begin position="198"/>
        <end position="216"/>
    </location>
</feature>
<feature type="transmembrane region" description="Helical" evidence="7">
    <location>
        <begin position="456"/>
        <end position="478"/>
    </location>
</feature>
<dbReference type="PIRSF" id="PIRSF006060">
    <property type="entry name" value="AA_transporter"/>
    <property type="match status" value="1"/>
</dbReference>
<keyword evidence="4 7" id="KW-1133">Transmembrane helix</keyword>
<feature type="transmembrane region" description="Helical" evidence="7">
    <location>
        <begin position="123"/>
        <end position="146"/>
    </location>
</feature>
<feature type="transmembrane region" description="Helical" evidence="7">
    <location>
        <begin position="484"/>
        <end position="506"/>
    </location>
</feature>
<feature type="region of interest" description="Disordered" evidence="6">
    <location>
        <begin position="15"/>
        <end position="43"/>
    </location>
</feature>
<feature type="transmembrane region" description="Helical" evidence="7">
    <location>
        <begin position="340"/>
        <end position="358"/>
    </location>
</feature>
<feature type="transmembrane region" description="Helical" evidence="7">
    <location>
        <begin position="83"/>
        <end position="111"/>
    </location>
</feature>
<keyword evidence="5 7" id="KW-0472">Membrane</keyword>
<dbReference type="OrthoDB" id="3900342at2759"/>
<comment type="subcellular location">
    <subcellularLocation>
        <location evidence="1">Membrane</location>
        <topology evidence="1">Multi-pass membrane protein</topology>
    </subcellularLocation>
</comment>
<dbReference type="FunFam" id="1.20.1740.10:FF:000001">
    <property type="entry name" value="Amino acid permease"/>
    <property type="match status" value="1"/>
</dbReference>
<sequence length="557" mass="60785">MLPLHLDMAATLENLGGSNAPEKSIVQSTAHSTSDTSNGEIQEPMTKRGLKSRHAQLIALGGTIGTALFVGSGVTLAKGGPAFMLVAYILMSGLVYMIVGSIMMTASYLPVKGATPAYFATRYVSPSLGWALGWYYWYAFGIFVPYEITASTLIIDFWNPPVNPAVWITIMLVVIVVLNLLPVSVYGETEFYFASLKVITIIGLLILSFVIFWWGGPGNPRLGFYYWKDPGAVNPYILEGSAGYAVSFWSTLISALLPFSFAPEMLVFCCGEMKSPRRNLPRAAKSFIVRILVFYIGSVIAIGVICPSNEKELTNGTSGAGSSPFVLGIKRAGIKGLDSVINAAILTSAWSAGNAFIFQSSRSLYSMALNGQAPKIFTKCTKKGVPYVAVLASSAFSLLAYLNVNSKAGEVFSWFVNLVNTAAFISWICCAITSIRFQSAFAAQGLPREDLPYTSWLQPWSSYVCIGIFTVLCLINGFEVFLPSSWSVSSFFSAYIGIPIFFILYFGHRLTAGRSDAWCYPLHDIDLTTGLEDLKAEEESTPQKPSLLSRLRHRFSR</sequence>
<feature type="compositionally biased region" description="Polar residues" evidence="6">
    <location>
        <begin position="25"/>
        <end position="40"/>
    </location>
</feature>
<dbReference type="EMBL" id="CABFOC020000015">
    <property type="protein sequence ID" value="CAH0046665.1"/>
    <property type="molecule type" value="Genomic_DNA"/>
</dbReference>